<dbReference type="Proteomes" id="UP000054771">
    <property type="component" value="Unassembled WGS sequence"/>
</dbReference>
<name>A0A0U5G8Q4_ASPCI</name>
<sequence>MRCEVVSFSYCCGDCDPDQARLLPTNGSTTAGKREAAKRDYDTVTQDGDSYEIIGASYKVSDTQVNTGHIDVSSTVETGRTATFSTSIGDVNRLYLLYLFATVSI</sequence>
<proteinExistence type="predicted"/>
<evidence type="ECO:0000313" key="1">
    <source>
        <dbReference type="EMBL" id="CEL08658.1"/>
    </source>
</evidence>
<organism evidence="1 2">
    <name type="scientific">Aspergillus calidoustus</name>
    <dbReference type="NCBI Taxonomy" id="454130"/>
    <lineage>
        <taxon>Eukaryota</taxon>
        <taxon>Fungi</taxon>
        <taxon>Dikarya</taxon>
        <taxon>Ascomycota</taxon>
        <taxon>Pezizomycotina</taxon>
        <taxon>Eurotiomycetes</taxon>
        <taxon>Eurotiomycetidae</taxon>
        <taxon>Eurotiales</taxon>
        <taxon>Aspergillaceae</taxon>
        <taxon>Aspergillus</taxon>
        <taxon>Aspergillus subgen. Nidulantes</taxon>
    </lineage>
</organism>
<protein>
    <submittedName>
        <fullName evidence="1">Uncharacterized protein</fullName>
    </submittedName>
</protein>
<reference evidence="2" key="1">
    <citation type="journal article" date="2016" name="Genome Announc.">
        <title>Draft genome sequences of fungus Aspergillus calidoustus.</title>
        <authorList>
            <person name="Horn F."/>
            <person name="Linde J."/>
            <person name="Mattern D.J."/>
            <person name="Walther G."/>
            <person name="Guthke R."/>
            <person name="Scherlach K."/>
            <person name="Martin K."/>
            <person name="Brakhage A.A."/>
            <person name="Petzke L."/>
            <person name="Valiante V."/>
        </authorList>
    </citation>
    <scope>NUCLEOTIDE SEQUENCE [LARGE SCALE GENOMIC DNA]</scope>
    <source>
        <strain evidence="2">SF006504</strain>
    </source>
</reference>
<evidence type="ECO:0000313" key="2">
    <source>
        <dbReference type="Proteomes" id="UP000054771"/>
    </source>
</evidence>
<gene>
    <name evidence="1" type="ORF">ASPCAL11805</name>
</gene>
<accession>A0A0U5G8Q4</accession>
<dbReference type="EMBL" id="CDMC01000012">
    <property type="protein sequence ID" value="CEL08658.1"/>
    <property type="molecule type" value="Genomic_DNA"/>
</dbReference>
<keyword evidence="2" id="KW-1185">Reference proteome</keyword>
<dbReference type="AlphaFoldDB" id="A0A0U5G8Q4"/>